<protein>
    <submittedName>
        <fullName evidence="10">Membrane associated serine protease, rhomboid family</fullName>
    </submittedName>
    <submittedName>
        <fullName evidence="9">Peptidase S54</fullName>
    </submittedName>
</protein>
<comment type="similarity">
    <text evidence="2">Belongs to the peptidase S54 family.</text>
</comment>
<dbReference type="Proteomes" id="UP000199735">
    <property type="component" value="Unassembled WGS sequence"/>
</dbReference>
<comment type="subcellular location">
    <subcellularLocation>
        <location evidence="1">Membrane</location>
        <topology evidence="1">Multi-pass membrane protein</topology>
    </subcellularLocation>
</comment>
<dbReference type="GO" id="GO:0004252">
    <property type="term" value="F:serine-type endopeptidase activity"/>
    <property type="evidence" value="ECO:0007669"/>
    <property type="project" value="InterPro"/>
</dbReference>
<accession>A0AAX2EH96</accession>
<evidence type="ECO:0000313" key="10">
    <source>
        <dbReference type="EMBL" id="SEN67772.1"/>
    </source>
</evidence>
<feature type="transmembrane region" description="Helical" evidence="7">
    <location>
        <begin position="66"/>
        <end position="88"/>
    </location>
</feature>
<keyword evidence="10" id="KW-0645">Protease</keyword>
<dbReference type="EMBL" id="FOCD01000003">
    <property type="protein sequence ID" value="SEN67772.1"/>
    <property type="molecule type" value="Genomic_DNA"/>
</dbReference>
<evidence type="ECO:0000256" key="5">
    <source>
        <dbReference type="ARBA" id="ARBA00022989"/>
    </source>
</evidence>
<dbReference type="PANTHER" id="PTHR43731:SF14">
    <property type="entry name" value="PRESENILIN-ASSOCIATED RHOMBOID-LIKE PROTEIN, MITOCHONDRIAL"/>
    <property type="match status" value="1"/>
</dbReference>
<evidence type="ECO:0000256" key="6">
    <source>
        <dbReference type="ARBA" id="ARBA00023136"/>
    </source>
</evidence>
<dbReference type="InterPro" id="IPR035952">
    <property type="entry name" value="Rhomboid-like_sf"/>
</dbReference>
<dbReference type="InterPro" id="IPR022764">
    <property type="entry name" value="Peptidase_S54_rhomboid_dom"/>
</dbReference>
<feature type="transmembrane region" description="Helical" evidence="7">
    <location>
        <begin position="124"/>
        <end position="146"/>
    </location>
</feature>
<evidence type="ECO:0000313" key="9">
    <source>
        <dbReference type="EMBL" id="AIF65517.1"/>
    </source>
</evidence>
<feature type="transmembrane region" description="Helical" evidence="7">
    <location>
        <begin position="158"/>
        <end position="176"/>
    </location>
</feature>
<dbReference type="RefSeq" id="WP_038558125.1">
    <property type="nucleotide sequence ID" value="NZ_CP008876.1"/>
</dbReference>
<feature type="domain" description="Peptidase S54 rhomboid" evidence="8">
    <location>
        <begin position="57"/>
        <end position="196"/>
    </location>
</feature>
<feature type="transmembrane region" description="Helical" evidence="7">
    <location>
        <begin position="237"/>
        <end position="255"/>
    </location>
</feature>
<gene>
    <name evidence="9" type="ORF">GZ22_01815</name>
    <name evidence="10" type="ORF">SAMN04489762_2553</name>
</gene>
<dbReference type="EMBL" id="CP008876">
    <property type="protein sequence ID" value="AIF65517.1"/>
    <property type="molecule type" value="Genomic_DNA"/>
</dbReference>
<dbReference type="Proteomes" id="UP000027980">
    <property type="component" value="Chromosome"/>
</dbReference>
<dbReference type="SUPFAM" id="SSF144091">
    <property type="entry name" value="Rhomboid-like"/>
    <property type="match status" value="1"/>
</dbReference>
<dbReference type="GeneID" id="34222320"/>
<keyword evidence="6 7" id="KW-0472">Membrane</keyword>
<name>A0A075LHZ7_9BACI</name>
<dbReference type="OrthoDB" id="9813074at2"/>
<keyword evidence="4" id="KW-0378">Hydrolase</keyword>
<dbReference type="Gene3D" id="1.20.1540.10">
    <property type="entry name" value="Rhomboid-like"/>
    <property type="match status" value="1"/>
</dbReference>
<dbReference type="HOGENOM" id="CLU_055068_3_1_9"/>
<evidence type="ECO:0000256" key="3">
    <source>
        <dbReference type="ARBA" id="ARBA00022692"/>
    </source>
</evidence>
<feature type="transmembrane region" description="Helical" evidence="7">
    <location>
        <begin position="182"/>
        <end position="199"/>
    </location>
</feature>
<evidence type="ECO:0000256" key="2">
    <source>
        <dbReference type="ARBA" id="ARBA00009045"/>
    </source>
</evidence>
<dbReference type="GO" id="GO:0016020">
    <property type="term" value="C:membrane"/>
    <property type="evidence" value="ECO:0007669"/>
    <property type="project" value="UniProtKB-SubCell"/>
</dbReference>
<keyword evidence="5 7" id="KW-1133">Transmembrane helix</keyword>
<sequence length="256" mass="28886">MFRRNESFKEYLYAYPVISLIVAVNLLLWIITGLFPTEYGSSLYQLGAGVNLFISSGEYWRLVTPIFLHAPGSISHVLFNCFSLVIFGPALEQMLGKLKFTLFYLLAGIIGNAVTYVMDPYSFVSHIGASGAIYGLFGIYLFMVYFRKHLIDPGNAQLIVIIFIVGIVMSLFTANINLTAHLAGAVAGFILAPIFLIKAKPFSIYRNKRPRQRDDDVGFDADRWKKRPYGKRTNKKVILWIIIAALVLIGIYDYMN</sequence>
<dbReference type="AlphaFoldDB" id="A0A075LHZ7"/>
<organism evidence="9 11">
    <name type="scientific">Terribacillus saccharophilus</name>
    <dbReference type="NCBI Taxonomy" id="361277"/>
    <lineage>
        <taxon>Bacteria</taxon>
        <taxon>Bacillati</taxon>
        <taxon>Bacillota</taxon>
        <taxon>Bacilli</taxon>
        <taxon>Bacillales</taxon>
        <taxon>Bacillaceae</taxon>
        <taxon>Terribacillus</taxon>
    </lineage>
</organism>
<evidence type="ECO:0000256" key="7">
    <source>
        <dbReference type="SAM" id="Phobius"/>
    </source>
</evidence>
<keyword evidence="3 7" id="KW-0812">Transmembrane</keyword>
<proteinExistence type="inferred from homology"/>
<feature type="transmembrane region" description="Helical" evidence="7">
    <location>
        <begin position="12"/>
        <end position="35"/>
    </location>
</feature>
<evidence type="ECO:0000259" key="8">
    <source>
        <dbReference type="Pfam" id="PF01694"/>
    </source>
</evidence>
<dbReference type="Pfam" id="PF01694">
    <property type="entry name" value="Rhomboid"/>
    <property type="match status" value="1"/>
</dbReference>
<dbReference type="PANTHER" id="PTHR43731">
    <property type="entry name" value="RHOMBOID PROTEASE"/>
    <property type="match status" value="1"/>
</dbReference>
<dbReference type="GO" id="GO:0006508">
    <property type="term" value="P:proteolysis"/>
    <property type="evidence" value="ECO:0007669"/>
    <property type="project" value="UniProtKB-KW"/>
</dbReference>
<evidence type="ECO:0000313" key="12">
    <source>
        <dbReference type="Proteomes" id="UP000199735"/>
    </source>
</evidence>
<dbReference type="InterPro" id="IPR050925">
    <property type="entry name" value="Rhomboid_protease_S54"/>
</dbReference>
<reference evidence="9 11" key="1">
    <citation type="submission" date="2014-07" db="EMBL/GenBank/DDBJ databases">
        <title>Complete genome sequence of a moderately halophilic bacterium Terribacillus aidingensis MP602, isolated from Cryptomeria fortunei in Tianmu mountain in China.</title>
        <authorList>
            <person name="Wang Y."/>
            <person name="Lu P."/>
            <person name="Zhang L."/>
        </authorList>
    </citation>
    <scope>NUCLEOTIDE SEQUENCE [LARGE SCALE GENOMIC DNA]</scope>
    <source>
        <strain evidence="9 11">MP602</strain>
    </source>
</reference>
<reference evidence="10 12" key="2">
    <citation type="submission" date="2016-10" db="EMBL/GenBank/DDBJ databases">
        <authorList>
            <person name="Varghese N."/>
            <person name="Submissions S."/>
        </authorList>
    </citation>
    <scope>NUCLEOTIDE SEQUENCE [LARGE SCALE GENOMIC DNA]</scope>
    <source>
        <strain evidence="10 12">DSM 21619</strain>
    </source>
</reference>
<dbReference type="KEGG" id="tap:GZ22_01815"/>
<evidence type="ECO:0000256" key="1">
    <source>
        <dbReference type="ARBA" id="ARBA00004141"/>
    </source>
</evidence>
<evidence type="ECO:0000313" key="11">
    <source>
        <dbReference type="Proteomes" id="UP000027980"/>
    </source>
</evidence>
<evidence type="ECO:0000256" key="4">
    <source>
        <dbReference type="ARBA" id="ARBA00022801"/>
    </source>
</evidence>
<feature type="transmembrane region" description="Helical" evidence="7">
    <location>
        <begin position="100"/>
        <end position="118"/>
    </location>
</feature>
<accession>A0A075LHZ7</accession>